<sequence>MLVAAGPADAVSAVRKEFAAGWPVVAGSMLGIAVGIAALPTPALGIVLRDLVKEFGWSRAEIAIGPTILLGVLALVSPVLGWIADRVSAAVITTVSLLALALCLFLFSRLGPDIRLYYALMALMAVTASGAATIVYARAISANFTAGRGRALGIAMIGNGVTGIVLPVIMAPYAAHAGWRAVFVALAAVVLLATPLVAVLIGRGRPPAPPQSIGAPVTRPALRGAVADPVFWAMCAAFLLVAVGAAGMQLHFLAYLADEGVAPATAGAIAGAIGAALIVGRLATGFLVDRLFAPHVAAAMMMLSAACMAAMAHFGGQAGFLGAIAMGLSVGAELDLVGYLTARYFGMGGYGRIYAVFYAVVLVGSSLSKVLYGLTVDLTGSYRLGLYAAAAMLAASAMIFLRMRRFTPEATGPSPQ</sequence>
<dbReference type="Gene3D" id="1.20.1250.20">
    <property type="entry name" value="MFS general substrate transporter like domains"/>
    <property type="match status" value="2"/>
</dbReference>
<feature type="transmembrane region" description="Helical" evidence="4">
    <location>
        <begin position="90"/>
        <end position="110"/>
    </location>
</feature>
<dbReference type="Pfam" id="PF07690">
    <property type="entry name" value="MFS_1"/>
    <property type="match status" value="1"/>
</dbReference>
<dbReference type="EMBL" id="JBHTLQ010000017">
    <property type="protein sequence ID" value="MFD1190808.1"/>
    <property type="molecule type" value="Genomic_DNA"/>
</dbReference>
<proteinExistence type="predicted"/>
<feature type="transmembrane region" description="Helical" evidence="4">
    <location>
        <begin position="151"/>
        <end position="175"/>
    </location>
</feature>
<organism evidence="6 7">
    <name type="scientific">Phenylobacterium conjunctum</name>
    <dbReference type="NCBI Taxonomy" id="1298959"/>
    <lineage>
        <taxon>Bacteria</taxon>
        <taxon>Pseudomonadati</taxon>
        <taxon>Pseudomonadota</taxon>
        <taxon>Alphaproteobacteria</taxon>
        <taxon>Caulobacterales</taxon>
        <taxon>Caulobacteraceae</taxon>
        <taxon>Phenylobacterium</taxon>
    </lineage>
</organism>
<dbReference type="InterPro" id="IPR020846">
    <property type="entry name" value="MFS_dom"/>
</dbReference>
<evidence type="ECO:0000256" key="1">
    <source>
        <dbReference type="ARBA" id="ARBA00022692"/>
    </source>
</evidence>
<keyword evidence="7" id="KW-1185">Reference proteome</keyword>
<dbReference type="PROSITE" id="PS50850">
    <property type="entry name" value="MFS"/>
    <property type="match status" value="1"/>
</dbReference>
<feature type="transmembrane region" description="Helical" evidence="4">
    <location>
        <begin position="320"/>
        <end position="341"/>
    </location>
</feature>
<keyword evidence="3 4" id="KW-0472">Membrane</keyword>
<evidence type="ECO:0000256" key="2">
    <source>
        <dbReference type="ARBA" id="ARBA00022989"/>
    </source>
</evidence>
<feature type="transmembrane region" description="Helical" evidence="4">
    <location>
        <begin position="116"/>
        <end position="139"/>
    </location>
</feature>
<dbReference type="PANTHER" id="PTHR11360">
    <property type="entry name" value="MONOCARBOXYLATE TRANSPORTER"/>
    <property type="match status" value="1"/>
</dbReference>
<evidence type="ECO:0000256" key="3">
    <source>
        <dbReference type="ARBA" id="ARBA00023136"/>
    </source>
</evidence>
<evidence type="ECO:0000259" key="5">
    <source>
        <dbReference type="PROSITE" id="PS50850"/>
    </source>
</evidence>
<name>A0ABW3T1H9_9CAUL</name>
<feature type="transmembrane region" description="Helical" evidence="4">
    <location>
        <begin position="260"/>
        <end position="279"/>
    </location>
</feature>
<feature type="transmembrane region" description="Helical" evidence="4">
    <location>
        <begin position="20"/>
        <end position="42"/>
    </location>
</feature>
<dbReference type="SUPFAM" id="SSF103473">
    <property type="entry name" value="MFS general substrate transporter"/>
    <property type="match status" value="1"/>
</dbReference>
<keyword evidence="2 4" id="KW-1133">Transmembrane helix</keyword>
<gene>
    <name evidence="6" type="ORF">ACFQ27_09470</name>
</gene>
<dbReference type="RefSeq" id="WP_377353416.1">
    <property type="nucleotide sequence ID" value="NZ_JBHTLQ010000017.1"/>
</dbReference>
<dbReference type="InterPro" id="IPR011701">
    <property type="entry name" value="MFS"/>
</dbReference>
<protein>
    <submittedName>
        <fullName evidence="6">MFS transporter</fullName>
    </submittedName>
</protein>
<evidence type="ECO:0000313" key="7">
    <source>
        <dbReference type="Proteomes" id="UP001597216"/>
    </source>
</evidence>
<reference evidence="7" key="1">
    <citation type="journal article" date="2019" name="Int. J. Syst. Evol. Microbiol.">
        <title>The Global Catalogue of Microorganisms (GCM) 10K type strain sequencing project: providing services to taxonomists for standard genome sequencing and annotation.</title>
        <authorList>
            <consortium name="The Broad Institute Genomics Platform"/>
            <consortium name="The Broad Institute Genome Sequencing Center for Infectious Disease"/>
            <person name="Wu L."/>
            <person name="Ma J."/>
        </authorList>
    </citation>
    <scope>NUCLEOTIDE SEQUENCE [LARGE SCALE GENOMIC DNA]</scope>
    <source>
        <strain evidence="7">CCUG 55074</strain>
    </source>
</reference>
<dbReference type="InterPro" id="IPR036259">
    <property type="entry name" value="MFS_trans_sf"/>
</dbReference>
<evidence type="ECO:0000313" key="6">
    <source>
        <dbReference type="EMBL" id="MFD1190808.1"/>
    </source>
</evidence>
<accession>A0ABW3T1H9</accession>
<evidence type="ECO:0000256" key="4">
    <source>
        <dbReference type="SAM" id="Phobius"/>
    </source>
</evidence>
<comment type="caution">
    <text evidence="6">The sequence shown here is derived from an EMBL/GenBank/DDBJ whole genome shotgun (WGS) entry which is preliminary data.</text>
</comment>
<feature type="transmembrane region" description="Helical" evidence="4">
    <location>
        <begin position="181"/>
        <end position="201"/>
    </location>
</feature>
<feature type="domain" description="Major facilitator superfamily (MFS) profile" evidence="5">
    <location>
        <begin position="26"/>
        <end position="406"/>
    </location>
</feature>
<feature type="transmembrane region" description="Helical" evidence="4">
    <location>
        <begin position="230"/>
        <end position="254"/>
    </location>
</feature>
<feature type="transmembrane region" description="Helical" evidence="4">
    <location>
        <begin position="384"/>
        <end position="401"/>
    </location>
</feature>
<feature type="transmembrane region" description="Helical" evidence="4">
    <location>
        <begin position="353"/>
        <end position="372"/>
    </location>
</feature>
<dbReference type="Proteomes" id="UP001597216">
    <property type="component" value="Unassembled WGS sequence"/>
</dbReference>
<feature type="transmembrane region" description="Helical" evidence="4">
    <location>
        <begin position="62"/>
        <end position="83"/>
    </location>
</feature>
<feature type="transmembrane region" description="Helical" evidence="4">
    <location>
        <begin position="291"/>
        <end position="314"/>
    </location>
</feature>
<keyword evidence="1 4" id="KW-0812">Transmembrane</keyword>
<dbReference type="InterPro" id="IPR050327">
    <property type="entry name" value="Proton-linked_MCT"/>
</dbReference>